<gene>
    <name evidence="3" type="ORF">ISU10_02150</name>
</gene>
<reference evidence="3" key="1">
    <citation type="submission" date="2020-11" db="EMBL/GenBank/DDBJ databases">
        <title>Nocardioides cynanchi sp. nov., isolated from soil of rhizosphere of Cynanchum wilfordii.</title>
        <authorList>
            <person name="Lee J.-S."/>
            <person name="Suh M.K."/>
            <person name="Kim J.-S."/>
        </authorList>
    </citation>
    <scope>NUCLEOTIDE SEQUENCE</scope>
    <source>
        <strain evidence="3">KCTC 19276</strain>
    </source>
</reference>
<feature type="coiled-coil region" evidence="1">
    <location>
        <begin position="895"/>
        <end position="939"/>
    </location>
</feature>
<feature type="region of interest" description="Disordered" evidence="2">
    <location>
        <begin position="482"/>
        <end position="548"/>
    </location>
</feature>
<evidence type="ECO:0000256" key="2">
    <source>
        <dbReference type="SAM" id="MobiDB-lite"/>
    </source>
</evidence>
<dbReference type="AlphaFoldDB" id="A0A930VL66"/>
<keyword evidence="4" id="KW-1185">Reference proteome</keyword>
<feature type="compositionally biased region" description="Acidic residues" evidence="2">
    <location>
        <begin position="536"/>
        <end position="548"/>
    </location>
</feature>
<evidence type="ECO:0000313" key="4">
    <source>
        <dbReference type="Proteomes" id="UP000660668"/>
    </source>
</evidence>
<organism evidence="3 4">
    <name type="scientific">Nocardioides agariphilus</name>
    <dbReference type="NCBI Taxonomy" id="433664"/>
    <lineage>
        <taxon>Bacteria</taxon>
        <taxon>Bacillati</taxon>
        <taxon>Actinomycetota</taxon>
        <taxon>Actinomycetes</taxon>
        <taxon>Propionibacteriales</taxon>
        <taxon>Nocardioidaceae</taxon>
        <taxon>Nocardioides</taxon>
    </lineage>
</organism>
<comment type="caution">
    <text evidence="3">The sequence shown here is derived from an EMBL/GenBank/DDBJ whole genome shotgun (WGS) entry which is preliminary data.</text>
</comment>
<name>A0A930VL66_9ACTN</name>
<accession>A0A930VL66</accession>
<feature type="compositionally biased region" description="Basic and acidic residues" evidence="2">
    <location>
        <begin position="75"/>
        <end position="87"/>
    </location>
</feature>
<dbReference type="EMBL" id="JADKPO010000002">
    <property type="protein sequence ID" value="MBF4766567.1"/>
    <property type="molecule type" value="Genomic_DNA"/>
</dbReference>
<proteinExistence type="predicted"/>
<dbReference type="RefSeq" id="WP_194694726.1">
    <property type="nucleotide sequence ID" value="NZ_JADKPO010000002.1"/>
</dbReference>
<feature type="region of interest" description="Disordered" evidence="2">
    <location>
        <begin position="332"/>
        <end position="359"/>
    </location>
</feature>
<feature type="compositionally biased region" description="Gly residues" evidence="2">
    <location>
        <begin position="1220"/>
        <end position="1233"/>
    </location>
</feature>
<feature type="compositionally biased region" description="Low complexity" evidence="2">
    <location>
        <begin position="335"/>
        <end position="345"/>
    </location>
</feature>
<feature type="region of interest" description="Disordered" evidence="2">
    <location>
        <begin position="75"/>
        <end position="96"/>
    </location>
</feature>
<evidence type="ECO:0000256" key="1">
    <source>
        <dbReference type="SAM" id="Coils"/>
    </source>
</evidence>
<protein>
    <submittedName>
        <fullName evidence="3">Uncharacterized protein</fullName>
    </submittedName>
</protein>
<dbReference type="Proteomes" id="UP000660668">
    <property type="component" value="Unassembled WGS sequence"/>
</dbReference>
<sequence length="1233" mass="134439">MARFVGRITRTDTQAPISDLVVRVYSVTAAGDDHHGQRVVSLGSDISDASGRFQVVSRPVEGEPTLRVLVTVARPDRPAGGDGDGHRRPGLVPEGLVPEDAVPFDAAAFLLTTPVHEVAADAQESYRLSIDGDRLEQAGVLPPGPSTSGLRLSTRARRTIDEAVVSEVAVGEAIADRVVRGKELEAEFETDFLPRFLEEVTASSGAVAAGYQFVVGPAAEHAPGALARKAIERGVARMQAEGVPDPDREREGRRRTRFFFDQAQLQQLDNVTTANGTLPAGTFGDIGRSTLMEILGLTARIETSGTPVEVAREDKLFEAFLQDTAEERSARDLLAGPATTTNPQQPGGGAGTPPGPADANAVLELLGRTIEDIRSPIDVLTGDGEGPGLATKIREFAVPVGPADEPRVFDFATLDVAFEDVWQTVVDTRLEPLARSLHVKMSRVLKDRVVAPTDLADLGKLTAALRSVRAATQDAAPTMVFLRNDGRGPRDLLGGGGDILPVDPVPPRPPDPPDPPDPPGGRPDRPPEPGGVLLPDESDGSDYDTDANPEDLVEQINAILKEPHAFTAFGADGRSKAVNFGLLIGYRHVMTPVSYQVGDLVKSITLAPNEVREYKTRTVITRKRSEKELMKRSAIRRDEFSETNRAESEIIRKALAKTNFSLNTNGTYNIGISKGDSTTASSRDGETNSGEVKKAFREAVLKASEELRQERAVEVTFDEGYEFEETTSGRLENKNSEITLNCLFFELQRRFRVNETIQKATPVILVAQDVPAPDEINNGFLVRYAWVIRRALLDDGFEPALDYVQGAIVGDRLEVLALAETLSAHRLQVRDLTTQMQALEEQAGRRYEALVQAVRERIAEEGREESDGFFSDIGQSLFGGGQDTETAKLREEAARDAEQRAAEKAKEMAVNLQRAVNALNEATEAYNKANRRYQSMALEVARLRLHVKEHILHYMQAIWVHEVEDQRFLRLYQLPVPQFANPVGTEPTYRRLGATSAVSRVDVDISDTANVSAHARVGVDFELVPSIEMLPDQFDLPLVEVADPSRLLGFLGNYMIFPMRRSNALTDMMLDPYVDEGLRLLDPHDPGNITRPQFAEYVVRLRERLGAQEFESIRGALAARYRELLLSSEYAGDEIVVPSGALYMEALPGSTPLLEGFKLAHRALDLVRAQEDARRAAIENLRHASRLIEGRLDDPETDARYDFYGAPGVVTPTPPNQPSPGGGGGANPAGGGG</sequence>
<evidence type="ECO:0000313" key="3">
    <source>
        <dbReference type="EMBL" id="MBF4766567.1"/>
    </source>
</evidence>
<feature type="region of interest" description="Disordered" evidence="2">
    <location>
        <begin position="1206"/>
        <end position="1233"/>
    </location>
</feature>
<keyword evidence="1" id="KW-0175">Coiled coil</keyword>
<feature type="compositionally biased region" description="Pro residues" evidence="2">
    <location>
        <begin position="503"/>
        <end position="521"/>
    </location>
</feature>